<keyword evidence="2" id="KW-1185">Reference proteome</keyword>
<dbReference type="Proteomes" id="UP001197770">
    <property type="component" value="Unassembled WGS sequence"/>
</dbReference>
<evidence type="ECO:0000313" key="1">
    <source>
        <dbReference type="EMBL" id="MCC4214100.1"/>
    </source>
</evidence>
<comment type="caution">
    <text evidence="1">The sequence shown here is derived from an EMBL/GenBank/DDBJ whole genome shotgun (WGS) entry which is preliminary data.</text>
</comment>
<dbReference type="EMBL" id="JAJGMW010000023">
    <property type="protein sequence ID" value="MCC4214100.1"/>
    <property type="molecule type" value="Genomic_DNA"/>
</dbReference>
<protein>
    <submittedName>
        <fullName evidence="1">Uncharacterized protein</fullName>
    </submittedName>
</protein>
<proteinExistence type="predicted"/>
<evidence type="ECO:0000313" key="2">
    <source>
        <dbReference type="Proteomes" id="UP001197770"/>
    </source>
</evidence>
<reference evidence="1 2" key="1">
    <citation type="submission" date="2021-11" db="EMBL/GenBank/DDBJ databases">
        <title>Seasonal and diel survey of microbial diversity of the Tyrrhenian coast.</title>
        <authorList>
            <person name="Gattoni G."/>
            <person name="Corral P."/>
        </authorList>
    </citation>
    <scope>NUCLEOTIDE SEQUENCE [LARGE SCALE GENOMIC DNA]</scope>
    <source>
        <strain evidence="1 2">Mr9</strain>
    </source>
</reference>
<sequence>MSTTSKPKENYWGYILFAALFLLYTTYSDGIWETLLSSDNGNGKKPKRNISALSRDNQEEALSYCSLTTSEAYDYLINTRSFTLNGYGSVSFKEDYNHGSRNWEEGIITISGSGYRLTGNWKLSRNKKINVYNLIATGGNYDASANTKTRGHFLIECNGNLKGILIDPNGNTRDIIIKKIDDFF</sequence>
<gene>
    <name evidence="1" type="ORF">LLW17_15340</name>
</gene>
<organism evidence="1 2">
    <name type="scientific">Leeuwenhoekiella parthenopeia</name>
    <dbReference type="NCBI Taxonomy" id="2890320"/>
    <lineage>
        <taxon>Bacteria</taxon>
        <taxon>Pseudomonadati</taxon>
        <taxon>Bacteroidota</taxon>
        <taxon>Flavobacteriia</taxon>
        <taxon>Flavobacteriales</taxon>
        <taxon>Flavobacteriaceae</taxon>
        <taxon>Leeuwenhoekiella</taxon>
    </lineage>
</organism>
<accession>A0ABS8GVQ5</accession>
<name>A0ABS8GVQ5_9FLAO</name>
<dbReference type="RefSeq" id="WP_228231167.1">
    <property type="nucleotide sequence ID" value="NZ_JAJGMW010000023.1"/>
</dbReference>